<keyword evidence="3" id="KW-0574">Periplasm</keyword>
<reference evidence="7 8" key="1">
    <citation type="submission" date="2017-07" db="EMBL/GenBank/DDBJ databases">
        <title>Shotgun whole genome sequences of three halophilic bacterial isolates.</title>
        <authorList>
            <person name="Pozzo T."/>
            <person name="Higdon S.M."/>
            <person name="Quillaguaman J."/>
        </authorList>
    </citation>
    <scope>NUCLEOTIDE SEQUENCE [LARGE SCALE GENOMIC DNA]</scope>
    <source>
        <strain evidence="7 8">BU-1</strain>
    </source>
</reference>
<dbReference type="InterPro" id="IPR008929">
    <property type="entry name" value="Chondroitin_lyas"/>
</dbReference>
<evidence type="ECO:0000256" key="1">
    <source>
        <dbReference type="ARBA" id="ARBA00004418"/>
    </source>
</evidence>
<dbReference type="InterPro" id="IPR031680">
    <property type="entry name" value="Hepar_II_III_N"/>
</dbReference>
<dbReference type="GO" id="GO:0042597">
    <property type="term" value="C:periplasmic space"/>
    <property type="evidence" value="ECO:0007669"/>
    <property type="project" value="UniProtKB-SubCell"/>
</dbReference>
<keyword evidence="4" id="KW-0456">Lyase</keyword>
<dbReference type="PANTHER" id="PTHR39210:SF1">
    <property type="entry name" value="HEPARIN-SULFATE LYASE"/>
    <property type="match status" value="1"/>
</dbReference>
<dbReference type="InterPro" id="IPR012480">
    <property type="entry name" value="Hepar_II_III_C"/>
</dbReference>
<proteinExistence type="predicted"/>
<accession>A0A265EAH2</accession>
<dbReference type="Gene3D" id="1.50.10.100">
    <property type="entry name" value="Chondroitin AC/alginate lyase"/>
    <property type="match status" value="1"/>
</dbReference>
<dbReference type="SUPFAM" id="SSF48230">
    <property type="entry name" value="Chondroitin AC/alginate lyase"/>
    <property type="match status" value="1"/>
</dbReference>
<evidence type="ECO:0000256" key="3">
    <source>
        <dbReference type="ARBA" id="ARBA00022764"/>
    </source>
</evidence>
<feature type="domain" description="Heparinase II/III-like C-terminal" evidence="5">
    <location>
        <begin position="291"/>
        <end position="490"/>
    </location>
</feature>
<dbReference type="EMBL" id="NPEZ01000001">
    <property type="protein sequence ID" value="OZT78577.1"/>
    <property type="molecule type" value="Genomic_DNA"/>
</dbReference>
<evidence type="ECO:0000259" key="5">
    <source>
        <dbReference type="Pfam" id="PF07940"/>
    </source>
</evidence>
<dbReference type="GO" id="GO:0016829">
    <property type="term" value="F:lyase activity"/>
    <property type="evidence" value="ECO:0007669"/>
    <property type="project" value="UniProtKB-KW"/>
</dbReference>
<dbReference type="RefSeq" id="WP_094905964.1">
    <property type="nucleotide sequence ID" value="NZ_NPEZ01000001.1"/>
</dbReference>
<sequence length="549" mass="63516">MDLNFDAHRTALLKRNIQQNRHYTGYADELVEGRCRIHPNLDILAFEDGIDWNIQTKKNPRTAQIYLHSMNYLNYLVYAHNETGEGKYLEKGKEILSQWHDHHDGMEKRETDNNLAWNEHAVSSRAINALWLKAYAPDALEADGQFTSFIRHHLDFLADDTNYMENNHGIMMDKAILIIALFLADTEERKPYITIAKKRLEKVLLRDFSYRHVHLENSPEYHRIVVRWFAELAKILKEMDAGFHRTYYNKIKRAKDYLGYVIDYNHQLPLLGDTGIVNVSVDKVHDDFFDAEAGIAIFNDEMKASTLLFSAGFQNKTHKHQDDLSLIFSVNKESILADSGKYSYAKDDPFRTHLTSPAAHSTLRIEGEEYPLDVLGDIRLTNYYTNNRYKYVSGEHHMYEGTALKRHVIIIDGDKLIIVDDALSDIPKNFIQNFVLDDTVEVEQVNRNMMKLSTPHNTYILNSHLGEEESHIFHGKEDKAVISKKFGKLIETHRIEISKAGDDTRFFTSLVPEGDEVTLNASDYEAISFDINGRTFEIPLDTLDRRAEE</sequence>
<evidence type="ECO:0000256" key="2">
    <source>
        <dbReference type="ARBA" id="ARBA00022729"/>
    </source>
</evidence>
<evidence type="ECO:0000313" key="7">
    <source>
        <dbReference type="EMBL" id="OZT78577.1"/>
    </source>
</evidence>
<evidence type="ECO:0000313" key="8">
    <source>
        <dbReference type="Proteomes" id="UP000216682"/>
    </source>
</evidence>
<dbReference type="Pfam" id="PF07940">
    <property type="entry name" value="Hepar_II_III_C"/>
    <property type="match status" value="1"/>
</dbReference>
<dbReference type="AlphaFoldDB" id="A0A265EAH2"/>
<dbReference type="Proteomes" id="UP000216682">
    <property type="component" value="Unassembled WGS sequence"/>
</dbReference>
<evidence type="ECO:0000259" key="6">
    <source>
        <dbReference type="Pfam" id="PF16889"/>
    </source>
</evidence>
<organism evidence="7 8">
    <name type="scientific">Salinicoccus roseus</name>
    <dbReference type="NCBI Taxonomy" id="45670"/>
    <lineage>
        <taxon>Bacteria</taxon>
        <taxon>Bacillati</taxon>
        <taxon>Bacillota</taxon>
        <taxon>Bacilli</taxon>
        <taxon>Bacillales</taxon>
        <taxon>Staphylococcaceae</taxon>
        <taxon>Salinicoccus</taxon>
    </lineage>
</organism>
<comment type="subcellular location">
    <subcellularLocation>
        <location evidence="1">Periplasm</location>
    </subcellularLocation>
</comment>
<gene>
    <name evidence="7" type="ORF">CFN03_04680</name>
</gene>
<name>A0A265EAH2_9STAP</name>
<feature type="domain" description="Heparin-sulfate lyase N-terminal" evidence="6">
    <location>
        <begin position="30"/>
        <end position="278"/>
    </location>
</feature>
<dbReference type="Pfam" id="PF16889">
    <property type="entry name" value="Hepar_II_III_N"/>
    <property type="match status" value="1"/>
</dbReference>
<dbReference type="PANTHER" id="PTHR39210">
    <property type="entry name" value="HEPARIN-SULFATE LYASE"/>
    <property type="match status" value="1"/>
</dbReference>
<comment type="caution">
    <text evidence="7">The sequence shown here is derived from an EMBL/GenBank/DDBJ whole genome shotgun (WGS) entry which is preliminary data.</text>
</comment>
<protein>
    <submittedName>
        <fullName evidence="7">Uncharacterized protein</fullName>
    </submittedName>
</protein>
<keyword evidence="2" id="KW-0732">Signal</keyword>
<dbReference type="Gene3D" id="2.70.98.70">
    <property type="match status" value="1"/>
</dbReference>
<evidence type="ECO:0000256" key="4">
    <source>
        <dbReference type="ARBA" id="ARBA00023239"/>
    </source>
</evidence>